<dbReference type="InterPro" id="IPR056748">
    <property type="entry name" value="VPS13-like_C"/>
</dbReference>
<feature type="domain" description="CCZ1/INTU/HSP4 first Longin" evidence="2">
    <location>
        <begin position="419"/>
        <end position="519"/>
    </location>
</feature>
<evidence type="ECO:0000313" key="4">
    <source>
        <dbReference type="Proteomes" id="UP000095280"/>
    </source>
</evidence>
<evidence type="ECO:0000256" key="1">
    <source>
        <dbReference type="ARBA" id="ARBA00006545"/>
    </source>
</evidence>
<dbReference type="WBParaSite" id="maker-uti_cns_0018596-snap-gene-0.2-mRNA-1">
    <property type="protein sequence ID" value="maker-uti_cns_0018596-snap-gene-0.2-mRNA-1"/>
    <property type="gene ID" value="maker-uti_cns_0018596-snap-gene-0.2"/>
</dbReference>
<dbReference type="GO" id="GO:0045053">
    <property type="term" value="P:protein retention in Golgi apparatus"/>
    <property type="evidence" value="ECO:0007669"/>
    <property type="project" value="TreeGrafter"/>
</dbReference>
<evidence type="ECO:0000313" key="5">
    <source>
        <dbReference type="WBParaSite" id="maker-uti_cns_0018596-snap-gene-0.2-mRNA-1"/>
    </source>
</evidence>
<dbReference type="GO" id="GO:0016192">
    <property type="term" value="P:vesicle-mediated transport"/>
    <property type="evidence" value="ECO:0007669"/>
    <property type="project" value="InterPro"/>
</dbReference>
<comment type="similarity">
    <text evidence="1">Belongs to the VPS13 family.</text>
</comment>
<reference evidence="5" key="1">
    <citation type="submission" date="2016-11" db="UniProtKB">
        <authorList>
            <consortium name="WormBaseParasite"/>
        </authorList>
    </citation>
    <scope>IDENTIFICATION</scope>
</reference>
<dbReference type="InterPro" id="IPR043987">
    <property type="entry name" value="CCZ1/INTU/HSP4_longin_1"/>
</dbReference>
<name>A0A1I8IXA4_9PLAT</name>
<dbReference type="Proteomes" id="UP000095280">
    <property type="component" value="Unplaced"/>
</dbReference>
<dbReference type="Pfam" id="PF19031">
    <property type="entry name" value="Intu_longin_1"/>
    <property type="match status" value="1"/>
</dbReference>
<sequence>VELKKNPQPRILERANDTEIEIDFSQQPFRLRKPKDCHVERQLDPALQFSFKSSPHNMTLAAKLARLQIDSMLPAGMCRLQTVDQVPKAFIDASIVIRRLENDVLQVQYCKVLVQEMEIKLDQVFLNGLLDMISVLVTPSVQETRQNFLTDCDFVEASLVSEQLANLSDSGKKHFIDQLHLSPIKINLSFSLSSADGNSNPFVSLAIATVLGSVARCSDVLFQLSCLHRENTAYSTAQLMAEVKRHYIRQFAGQLYKVFLSIDLIGNPLSVIGGLRSGAQDFFYEPIAGAIQGPEEFVEGVYSGMKSFVGHTVGGVSGFLQRMTGTVGHLAAIASFDSKYQRRREAHIRARANYGTGSNMAKAAQNLGLGFVQGISGIVTQPYEGGKEGGAVGFFSVQSFGCTSFMSSSSSVCPFAALLFVYRHSAVRSEADDLRDAILLFHPAETALDTQCLLAGQLMGLTGFVRSTLLTQPVAFELDSLRVASVHCGDLTLCVASPGIGGEATICEAARGLHRAFQFYCGPLALAFHSASRHSPELQARLEWLSGRLLELFCPTDCPPALLQMASGHVTGFPLMPTRQQQQQQQKQAGLRRKRDFARLLLAADCLADRLINCCNSDVASTSASIFAFPASSQASSRRRQVVLGCAIFVSGQLLTSVNLPASVCTALSILADAEHAATLPMSEAMFRIDLQLKDEDDKDRSIFAFHSFVASDEDWNSRAELDADSAQNGCSGRCGGPLLVPRLTSLCREALLAYRFQEIISLDHSGAPVRRLKCVVWRRRQNDICIVALAAASACLGCVRRVAEPLLSPSQLRPLTDALAAADAAEASTSAPEIQPPAPPTLLLRCPPLLLTASSTDVARRFPSTDSVESSAAGLAVELTSPSLGGEFAALSIRVDGRLCVSAARSAGMLSVSDNVDLTVPDGSPAAAAAVSFFDESAAVSAASVAGQRRLLGASIAATPTTLLPRFAHLGAAGVSSGLNMLQVPSKPRRTRSLIGGWRPSSRGVGKGLVGVVSRPVGAVVDFASDTFYTVQRVADLSEVPRRVRDPRYIRPDSRLVYYRRMEAAGYTILQQAVKPIPKEVYCLHCLVNDPKSRAPVAALVTNFRILLARRADLLATWSCDQQFTWNQVDDVRETRTGFELVLKSKKRKSILGGLRAPSNEVFSVHTSPDWAR</sequence>
<dbReference type="Pfam" id="PF25037">
    <property type="entry name" value="VPS13_C"/>
    <property type="match status" value="1"/>
</dbReference>
<evidence type="ECO:0000259" key="3">
    <source>
        <dbReference type="Pfam" id="PF25037"/>
    </source>
</evidence>
<dbReference type="GO" id="GO:0006623">
    <property type="term" value="P:protein targeting to vacuole"/>
    <property type="evidence" value="ECO:0007669"/>
    <property type="project" value="TreeGrafter"/>
</dbReference>
<dbReference type="PANTHER" id="PTHR16166:SF93">
    <property type="entry name" value="INTERMEMBRANE LIPID TRANSFER PROTEIN VPS13"/>
    <property type="match status" value="1"/>
</dbReference>
<organism evidence="4 5">
    <name type="scientific">Macrostomum lignano</name>
    <dbReference type="NCBI Taxonomy" id="282301"/>
    <lineage>
        <taxon>Eukaryota</taxon>
        <taxon>Metazoa</taxon>
        <taxon>Spiralia</taxon>
        <taxon>Lophotrochozoa</taxon>
        <taxon>Platyhelminthes</taxon>
        <taxon>Rhabditophora</taxon>
        <taxon>Macrostomorpha</taxon>
        <taxon>Macrostomida</taxon>
        <taxon>Macrostomidae</taxon>
        <taxon>Macrostomum</taxon>
    </lineage>
</organism>
<dbReference type="AlphaFoldDB" id="A0A1I8IXA4"/>
<keyword evidence="4" id="KW-1185">Reference proteome</keyword>
<evidence type="ECO:0000259" key="2">
    <source>
        <dbReference type="Pfam" id="PF19031"/>
    </source>
</evidence>
<dbReference type="PANTHER" id="PTHR16166">
    <property type="entry name" value="VACUOLAR PROTEIN SORTING-ASSOCIATED PROTEIN VPS13"/>
    <property type="match status" value="1"/>
</dbReference>
<dbReference type="InterPro" id="IPR026847">
    <property type="entry name" value="VPS13"/>
</dbReference>
<accession>A0A1I8IXA4</accession>
<feature type="domain" description="Intermembrane lipid transfer protein VPS13-like C-terminal" evidence="3">
    <location>
        <begin position="1045"/>
        <end position="1149"/>
    </location>
</feature>
<proteinExistence type="inferred from homology"/>
<protein>
    <submittedName>
        <fullName evidence="5">VPS13_C domain-containing protein</fullName>
    </submittedName>
</protein>